<dbReference type="PANTHER" id="PTHR24276">
    <property type="entry name" value="POLYSERASE-RELATED"/>
    <property type="match status" value="1"/>
</dbReference>
<dbReference type="Pfam" id="PF00089">
    <property type="entry name" value="Trypsin"/>
    <property type="match status" value="1"/>
</dbReference>
<keyword evidence="3" id="KW-0645">Protease</keyword>
<dbReference type="Gene3D" id="2.40.10.10">
    <property type="entry name" value="Trypsin-like serine proteases"/>
    <property type="match status" value="1"/>
</dbReference>
<comment type="similarity">
    <text evidence="2">Belongs to the peptidase S1 family.</text>
</comment>
<proteinExistence type="inferred from homology"/>
<dbReference type="SMART" id="SM00020">
    <property type="entry name" value="Tryp_SPc"/>
    <property type="match status" value="1"/>
</dbReference>
<evidence type="ECO:0000256" key="6">
    <source>
        <dbReference type="ARBA" id="ARBA00022825"/>
    </source>
</evidence>
<dbReference type="InterPro" id="IPR001254">
    <property type="entry name" value="Trypsin_dom"/>
</dbReference>
<dbReference type="GeneID" id="108042567"/>
<feature type="chain" id="PRO_5047512854" description="trypsin" evidence="11">
    <location>
        <begin position="18"/>
        <end position="250"/>
    </location>
</feature>
<evidence type="ECO:0000256" key="2">
    <source>
        <dbReference type="ARBA" id="ARBA00007664"/>
    </source>
</evidence>
<keyword evidence="7" id="KW-0865">Zymogen</keyword>
<accession>A0ABM5H8L6</accession>
<keyword evidence="14" id="KW-1185">Reference proteome</keyword>
<dbReference type="InterPro" id="IPR043504">
    <property type="entry name" value="Peptidase_S1_PA_chymotrypsin"/>
</dbReference>
<dbReference type="InterPro" id="IPR050430">
    <property type="entry name" value="Peptidase_S1"/>
</dbReference>
<reference evidence="13" key="2">
    <citation type="submission" date="2025-05" db="UniProtKB">
        <authorList>
            <consortium name="EnsemblMetazoa"/>
        </authorList>
    </citation>
    <scope>IDENTIFICATION</scope>
</reference>
<evidence type="ECO:0000256" key="9">
    <source>
        <dbReference type="ARBA" id="ARBA00036320"/>
    </source>
</evidence>
<dbReference type="EnsemblMetazoa" id="XM_017120896.2">
    <property type="protein sequence ID" value="XP_016976385.2"/>
    <property type="gene ID" value="LOC108042567"/>
</dbReference>
<dbReference type="PRINTS" id="PR00722">
    <property type="entry name" value="CHYMOTRYPSIN"/>
</dbReference>
<evidence type="ECO:0000256" key="8">
    <source>
        <dbReference type="ARBA" id="ARBA00023157"/>
    </source>
</evidence>
<dbReference type="Proteomes" id="UP001652680">
    <property type="component" value="Unassembled WGS sequence"/>
</dbReference>
<evidence type="ECO:0000259" key="12">
    <source>
        <dbReference type="PROSITE" id="PS50240"/>
    </source>
</evidence>
<evidence type="ECO:0000256" key="5">
    <source>
        <dbReference type="ARBA" id="ARBA00022801"/>
    </source>
</evidence>
<organism evidence="13 14">
    <name type="scientific">Drosophila rhopaloa</name>
    <name type="common">Fruit fly</name>
    <dbReference type="NCBI Taxonomy" id="1041015"/>
    <lineage>
        <taxon>Eukaryota</taxon>
        <taxon>Metazoa</taxon>
        <taxon>Ecdysozoa</taxon>
        <taxon>Arthropoda</taxon>
        <taxon>Hexapoda</taxon>
        <taxon>Insecta</taxon>
        <taxon>Pterygota</taxon>
        <taxon>Neoptera</taxon>
        <taxon>Endopterygota</taxon>
        <taxon>Diptera</taxon>
        <taxon>Brachycera</taxon>
        <taxon>Muscomorpha</taxon>
        <taxon>Ephydroidea</taxon>
        <taxon>Drosophilidae</taxon>
        <taxon>Drosophila</taxon>
        <taxon>Sophophora</taxon>
    </lineage>
</organism>
<protein>
    <recommendedName>
        <fullName evidence="10">trypsin</fullName>
        <ecNumber evidence="10">3.4.21.4</ecNumber>
    </recommendedName>
</protein>
<feature type="domain" description="Peptidase S1" evidence="12">
    <location>
        <begin position="27"/>
        <end position="247"/>
    </location>
</feature>
<evidence type="ECO:0000256" key="4">
    <source>
        <dbReference type="ARBA" id="ARBA00022729"/>
    </source>
</evidence>
<sequence>MYFESLISLSIVVLLSAARIPGPEERIVGGYSMAIKDVPWQVTLLHNGHDCGGVILSERVILTAAQCLKGVNLKRYSVRAGSSHWSKGGQVVKVQKAIPHEQYNSQTDENDIAVLILASPLKFNSEVQKIDLADKSPKAGTKSLVSGWGHTKYDGQIVPTLNGVELFVVNHSDCKKAFGKIMITKDMICASAHGKDSCQFDSGGPLVSVSDRKLIGIVSHGIKCAFGYPGVYADVAYFQNWITNTIKQNI</sequence>
<dbReference type="PROSITE" id="PS50240">
    <property type="entry name" value="TRYPSIN_DOM"/>
    <property type="match status" value="1"/>
</dbReference>
<evidence type="ECO:0000256" key="10">
    <source>
        <dbReference type="ARBA" id="ARBA00038868"/>
    </source>
</evidence>
<evidence type="ECO:0000256" key="7">
    <source>
        <dbReference type="ARBA" id="ARBA00023145"/>
    </source>
</evidence>
<comment type="catalytic activity">
    <reaction evidence="9">
        <text>Preferential cleavage: Arg-|-Xaa, Lys-|-Xaa.</text>
        <dbReference type="EC" id="3.4.21.4"/>
    </reaction>
</comment>
<keyword evidence="8" id="KW-1015">Disulfide bond</keyword>
<keyword evidence="6" id="KW-0720">Serine protease</keyword>
<evidence type="ECO:0000256" key="3">
    <source>
        <dbReference type="ARBA" id="ARBA00022670"/>
    </source>
</evidence>
<reference evidence="14" key="1">
    <citation type="journal article" date="2021" name="Elife">
        <title>Highly contiguous assemblies of 101 drosophilid genomes.</title>
        <authorList>
            <person name="Kim B.Y."/>
            <person name="Wang J.R."/>
            <person name="Miller D.E."/>
            <person name="Barmina O."/>
            <person name="Delaney E."/>
            <person name="Thompson A."/>
            <person name="Comeault A.A."/>
            <person name="Peede D."/>
            <person name="D'Agostino E.R."/>
            <person name="Pelaez J."/>
            <person name="Aguilar J.M."/>
            <person name="Haji D."/>
            <person name="Matsunaga T."/>
            <person name="Armstrong E.E."/>
            <person name="Zych M."/>
            <person name="Ogawa Y."/>
            <person name="Stamenkovic-Radak M."/>
            <person name="Jelic M."/>
            <person name="Veselinovic M.S."/>
            <person name="Tanaskovic M."/>
            <person name="Eric P."/>
            <person name="Gao J.J."/>
            <person name="Katoh T.K."/>
            <person name="Toda M.J."/>
            <person name="Watabe H."/>
            <person name="Watada M."/>
            <person name="Davis J.S."/>
            <person name="Moyle L.C."/>
            <person name="Manoli G."/>
            <person name="Bertolini E."/>
            <person name="Kostal V."/>
            <person name="Hawley R.S."/>
            <person name="Takahashi A."/>
            <person name="Jones C.D."/>
            <person name="Price D.K."/>
            <person name="Whiteman N."/>
            <person name="Kopp A."/>
            <person name="Matute D.R."/>
            <person name="Petrov D.A."/>
        </authorList>
    </citation>
    <scope>NUCLEOTIDE SEQUENCE [LARGE SCALE GENOMIC DNA]</scope>
</reference>
<evidence type="ECO:0000256" key="1">
    <source>
        <dbReference type="ARBA" id="ARBA00004239"/>
    </source>
</evidence>
<feature type="signal peptide" evidence="11">
    <location>
        <begin position="1"/>
        <end position="17"/>
    </location>
</feature>
<evidence type="ECO:0000313" key="13">
    <source>
        <dbReference type="EnsemblMetazoa" id="XP_016976385.2"/>
    </source>
</evidence>
<evidence type="ECO:0000256" key="11">
    <source>
        <dbReference type="SAM" id="SignalP"/>
    </source>
</evidence>
<dbReference type="SUPFAM" id="SSF50494">
    <property type="entry name" value="Trypsin-like serine proteases"/>
    <property type="match status" value="1"/>
</dbReference>
<dbReference type="InterPro" id="IPR009003">
    <property type="entry name" value="Peptidase_S1_PA"/>
</dbReference>
<keyword evidence="4 11" id="KW-0732">Signal</keyword>
<dbReference type="InterPro" id="IPR001314">
    <property type="entry name" value="Peptidase_S1A"/>
</dbReference>
<comment type="subcellular location">
    <subcellularLocation>
        <location evidence="1">Secreted</location>
        <location evidence="1">Extracellular space</location>
    </subcellularLocation>
</comment>
<dbReference type="RefSeq" id="XP_016976385.2">
    <property type="nucleotide sequence ID" value="XM_017120896.2"/>
</dbReference>
<name>A0ABM5H8L6_DRORH</name>
<dbReference type="CDD" id="cd00190">
    <property type="entry name" value="Tryp_SPc"/>
    <property type="match status" value="1"/>
</dbReference>
<dbReference type="EC" id="3.4.21.4" evidence="10"/>
<evidence type="ECO:0000313" key="14">
    <source>
        <dbReference type="Proteomes" id="UP001652680"/>
    </source>
</evidence>
<keyword evidence="5" id="KW-0378">Hydrolase</keyword>
<dbReference type="PANTHER" id="PTHR24276:SF91">
    <property type="entry name" value="AT26814P-RELATED"/>
    <property type="match status" value="1"/>
</dbReference>